<dbReference type="InterPro" id="IPR011856">
    <property type="entry name" value="tRNA_endonuc-like_dom_sf"/>
</dbReference>
<keyword evidence="6" id="KW-0456">Lyase</keyword>
<evidence type="ECO:0000259" key="16">
    <source>
        <dbReference type="Pfam" id="PF26577"/>
    </source>
</evidence>
<dbReference type="GO" id="GO:0000379">
    <property type="term" value="P:tRNA-type intron splice site recognition and cleavage"/>
    <property type="evidence" value="ECO:0000318"/>
    <property type="project" value="GO_Central"/>
</dbReference>
<dbReference type="STRING" id="28377.ENSACAP00000015899"/>
<evidence type="ECO:0000256" key="4">
    <source>
        <dbReference type="ARBA" id="ARBA00022664"/>
    </source>
</evidence>
<dbReference type="GO" id="GO:0005654">
    <property type="term" value="C:nucleoplasm"/>
    <property type="evidence" value="ECO:0007669"/>
    <property type="project" value="Ensembl"/>
</dbReference>
<dbReference type="PANTHER" id="PTHR13070">
    <property type="entry name" value="TRNA-SPLICING ENDONUCLEASE SUBUNIT SEN34-RELATED"/>
    <property type="match status" value="1"/>
</dbReference>
<dbReference type="Ensembl" id="ENSACAT00000016217.4">
    <property type="protein sequence ID" value="ENSACAP00000015899.3"/>
    <property type="gene ID" value="ENSACAG00000016189.4"/>
</dbReference>
<evidence type="ECO:0000256" key="1">
    <source>
        <dbReference type="ARBA" id="ARBA00004604"/>
    </source>
</evidence>
<dbReference type="Bgee" id="ENSACAG00000016189">
    <property type="expression patterns" value="Expressed in ovary and 12 other cell types or tissues"/>
</dbReference>
<dbReference type="GO" id="GO:0003676">
    <property type="term" value="F:nucleic acid binding"/>
    <property type="evidence" value="ECO:0007669"/>
    <property type="project" value="InterPro"/>
</dbReference>
<feature type="domain" description="tRNA intron endonuclease catalytic" evidence="15">
    <location>
        <begin position="319"/>
        <end position="402"/>
    </location>
</feature>
<dbReference type="HOGENOM" id="CLU_049366_2_1_1"/>
<evidence type="ECO:0000256" key="2">
    <source>
        <dbReference type="ARBA" id="ARBA00008078"/>
    </source>
</evidence>
<dbReference type="InterPro" id="IPR036167">
    <property type="entry name" value="tRNA_intron_Endo_cat-like_sf"/>
</dbReference>
<dbReference type="InParanoid" id="H9GMZ3"/>
<dbReference type="PANTHER" id="PTHR13070:SF0">
    <property type="entry name" value="TRNA-SPLICING ENDONUCLEASE SUBUNIT SEN34"/>
    <property type="match status" value="1"/>
</dbReference>
<feature type="region of interest" description="Disordered" evidence="14">
    <location>
        <begin position="14"/>
        <end position="34"/>
    </location>
</feature>
<evidence type="ECO:0000256" key="6">
    <source>
        <dbReference type="ARBA" id="ARBA00023239"/>
    </source>
</evidence>
<keyword evidence="7" id="KW-0539">Nucleus</keyword>
<comment type="catalytic activity">
    <reaction evidence="8">
        <text>pretRNA = a 3'-half-tRNA molecule with a 5'-OH end + a 5'-half-tRNA molecule with a 2',3'-cyclic phosphate end + an intron with a 2',3'-cyclic phosphate and a 5'-hydroxyl terminus.</text>
        <dbReference type="EC" id="4.6.1.16"/>
    </reaction>
</comment>
<evidence type="ECO:0000313" key="17">
    <source>
        <dbReference type="Ensembl" id="ENSACAP00000015899.3"/>
    </source>
</evidence>
<feature type="domain" description="TSEN34 N-terminal" evidence="16">
    <location>
        <begin position="133"/>
        <end position="200"/>
    </location>
</feature>
<evidence type="ECO:0000313" key="18">
    <source>
        <dbReference type="Proteomes" id="UP000001646"/>
    </source>
</evidence>
<keyword evidence="18" id="KW-1185">Reference proteome</keyword>
<dbReference type="InterPro" id="IPR059049">
    <property type="entry name" value="TSEN34_N"/>
</dbReference>
<evidence type="ECO:0000256" key="8">
    <source>
        <dbReference type="ARBA" id="ARBA00034031"/>
    </source>
</evidence>
<dbReference type="InterPro" id="IPR006677">
    <property type="entry name" value="tRNA_intron_Endonuc_cat-like"/>
</dbReference>
<keyword evidence="5" id="KW-0819">tRNA processing</keyword>
<reference evidence="17" key="2">
    <citation type="submission" date="2025-08" db="UniProtKB">
        <authorList>
            <consortium name="Ensembl"/>
        </authorList>
    </citation>
    <scope>IDENTIFICATION</scope>
</reference>
<evidence type="ECO:0000256" key="3">
    <source>
        <dbReference type="ARBA" id="ARBA00012573"/>
    </source>
</evidence>
<evidence type="ECO:0000256" key="14">
    <source>
        <dbReference type="SAM" id="MobiDB-lite"/>
    </source>
</evidence>
<dbReference type="Gene3D" id="3.40.1350.10">
    <property type="match status" value="1"/>
</dbReference>
<evidence type="ECO:0000256" key="11">
    <source>
        <dbReference type="ARBA" id="ARBA00070870"/>
    </source>
</evidence>
<reference evidence="17" key="1">
    <citation type="submission" date="2009-12" db="EMBL/GenBank/DDBJ databases">
        <title>The Genome Sequence of Anolis carolinensis (Green Anole Lizard).</title>
        <authorList>
            <consortium name="The Genome Sequencing Platform"/>
            <person name="Di Palma F."/>
            <person name="Alfoldi J."/>
            <person name="Heiman D."/>
            <person name="Young S."/>
            <person name="Grabherr M."/>
            <person name="Johnson J."/>
            <person name="Lander E.S."/>
            <person name="Lindblad-Toh K."/>
        </authorList>
    </citation>
    <scope>NUCLEOTIDE SEQUENCE [LARGE SCALE GENOMIC DNA]</scope>
    <source>
        <strain evidence="17">JBL SC #1</strain>
    </source>
</reference>
<dbReference type="Proteomes" id="UP000001646">
    <property type="component" value="Unplaced"/>
</dbReference>
<comment type="similarity">
    <text evidence="2">Belongs to the tRNA-intron endonuclease family.</text>
</comment>
<dbReference type="GO" id="GO:0006397">
    <property type="term" value="P:mRNA processing"/>
    <property type="evidence" value="ECO:0007669"/>
    <property type="project" value="UniProtKB-KW"/>
</dbReference>
<comment type="subunit">
    <text evidence="9">tRNA splicing endonuclease is a heterotetramer composed of TSEN2, TSEN15, TSEN34/LENG5 and TSEN54. tRNA splicing endonuclease complex also contains proteins of the pre-mRNA 3'-end processing machinery such as CLP1, CPSF1, CPSF4 and CSTF2.</text>
</comment>
<feature type="region of interest" description="Disordered" evidence="14">
    <location>
        <begin position="252"/>
        <end position="274"/>
    </location>
</feature>
<protein>
    <recommendedName>
        <fullName evidence="11">tRNA-splicing endonuclease subunit SEN34</fullName>
        <ecNumber evidence="3">4.6.1.16</ecNumber>
    </recommendedName>
    <alternativeName>
        <fullName evidence="12 13">tRNA-intron endonuclease SEN34</fullName>
    </alternativeName>
    <alternativeName>
        <fullName evidence="10">tRNA-splicing endonuclease subunit Sen34</fullName>
    </alternativeName>
</protein>
<evidence type="ECO:0000256" key="9">
    <source>
        <dbReference type="ARBA" id="ARBA00064779"/>
    </source>
</evidence>
<evidence type="ECO:0000256" key="10">
    <source>
        <dbReference type="ARBA" id="ARBA00070643"/>
    </source>
</evidence>
<feature type="region of interest" description="Disordered" evidence="14">
    <location>
        <begin position="105"/>
        <end position="130"/>
    </location>
</feature>
<evidence type="ECO:0000256" key="12">
    <source>
        <dbReference type="ARBA" id="ARBA00075884"/>
    </source>
</evidence>
<dbReference type="AlphaFoldDB" id="H9GMZ3"/>
<reference evidence="17" key="3">
    <citation type="submission" date="2025-09" db="UniProtKB">
        <authorList>
            <consortium name="Ensembl"/>
        </authorList>
    </citation>
    <scope>IDENTIFICATION</scope>
</reference>
<keyword evidence="4" id="KW-0507">mRNA processing</keyword>
<comment type="subcellular location">
    <subcellularLocation>
        <location evidence="1">Nucleus</location>
        <location evidence="1">Nucleolus</location>
    </subcellularLocation>
</comment>
<gene>
    <name evidence="17" type="primary">TSEN34</name>
</gene>
<proteinExistence type="inferred from homology"/>
<dbReference type="NCBIfam" id="TIGR00324">
    <property type="entry name" value="endA"/>
    <property type="match status" value="1"/>
</dbReference>
<dbReference type="EC" id="4.6.1.16" evidence="3"/>
<dbReference type="FunFam" id="3.40.1350.10:FF:000002">
    <property type="entry name" value="tRNA-splicing endonuclease subunit Sen34"/>
    <property type="match status" value="1"/>
</dbReference>
<dbReference type="Pfam" id="PF01974">
    <property type="entry name" value="tRNA_int_endo"/>
    <property type="match status" value="1"/>
</dbReference>
<evidence type="ECO:0000259" key="15">
    <source>
        <dbReference type="Pfam" id="PF01974"/>
    </source>
</evidence>
<dbReference type="GO" id="GO:0005730">
    <property type="term" value="C:nucleolus"/>
    <property type="evidence" value="ECO:0007669"/>
    <property type="project" value="UniProtKB-SubCell"/>
</dbReference>
<evidence type="ECO:0000256" key="7">
    <source>
        <dbReference type="ARBA" id="ARBA00023242"/>
    </source>
</evidence>
<accession>H9GMZ3</accession>
<sequence length="411" mass="45579">MLYSTFSREAFPNTCSLPDRGNRRKRAGRSPAMRAGGFQPLAKAMPGLDPALQRPPCLFLSASRTVSSPLQLLLLGANAPSFPLHPLRTFPIALFAGSSALKAPIGSASHRSSPGENARGVQRGDTHPGPDMIRIHVLEGKALVWNYADVRRIREEHRIVGTLFGALARKPRQNVRLGLPLQLLPEEARLLLENGLAILCKNPASPALGEDTSQEVAVYQKELEENYQEQCRLAAEQRKALLDTLAERIAQGRAKKRQREGEEEESSSKLAEPEPSFVLPRDSMMVQLPTERINPGQEVVVDWRVPSKDWPYAGQPDHEAHYRIFRNLWERGFYVTSGSKFGGNFLVYPGDPMRFHAHYIALCVPRDTPLSLCDIISAGRLGSNVKKTVLLCSADEDGTVVYTSLQWTGMQ</sequence>
<evidence type="ECO:0000256" key="5">
    <source>
        <dbReference type="ARBA" id="ARBA00022694"/>
    </source>
</evidence>
<evidence type="ECO:0000256" key="13">
    <source>
        <dbReference type="ARBA" id="ARBA00076724"/>
    </source>
</evidence>
<dbReference type="SUPFAM" id="SSF53032">
    <property type="entry name" value="tRNA-intron endonuclease catalytic domain-like"/>
    <property type="match status" value="1"/>
</dbReference>
<dbReference type="InterPro" id="IPR006676">
    <property type="entry name" value="tRNA_splic"/>
</dbReference>
<dbReference type="GO" id="GO:0000213">
    <property type="term" value="F:tRNA-intron lyase activity"/>
    <property type="evidence" value="ECO:0000318"/>
    <property type="project" value="GO_Central"/>
</dbReference>
<organism evidence="17 18">
    <name type="scientific">Anolis carolinensis</name>
    <name type="common">Green anole</name>
    <name type="synonym">American chameleon</name>
    <dbReference type="NCBI Taxonomy" id="28377"/>
    <lineage>
        <taxon>Eukaryota</taxon>
        <taxon>Metazoa</taxon>
        <taxon>Chordata</taxon>
        <taxon>Craniata</taxon>
        <taxon>Vertebrata</taxon>
        <taxon>Euteleostomi</taxon>
        <taxon>Lepidosauria</taxon>
        <taxon>Squamata</taxon>
        <taxon>Bifurcata</taxon>
        <taxon>Unidentata</taxon>
        <taxon>Episquamata</taxon>
        <taxon>Toxicofera</taxon>
        <taxon>Iguania</taxon>
        <taxon>Dactyloidae</taxon>
        <taxon>Anolis</taxon>
    </lineage>
</organism>
<dbReference type="CDD" id="cd22363">
    <property type="entry name" value="tRNA-intron_lyase_C"/>
    <property type="match status" value="1"/>
</dbReference>
<dbReference type="eggNOG" id="KOG4133">
    <property type="taxonomic scope" value="Eukaryota"/>
</dbReference>
<name>H9GMZ3_ANOCA</name>
<dbReference type="GeneTree" id="ENSGT00390000003912"/>
<dbReference type="Pfam" id="PF26577">
    <property type="entry name" value="TSEN34_N"/>
    <property type="match status" value="1"/>
</dbReference>